<accession>A0A1L9RKB5</accession>
<dbReference type="InterPro" id="IPR011009">
    <property type="entry name" value="Kinase-like_dom_sf"/>
</dbReference>
<dbReference type="InterPro" id="IPR038305">
    <property type="entry name" value="HeLo_sf"/>
</dbReference>
<dbReference type="InterPro" id="IPR029498">
    <property type="entry name" value="HeLo_dom"/>
</dbReference>
<dbReference type="AlphaFoldDB" id="A0A1L9RKB5"/>
<protein>
    <recommendedName>
        <fullName evidence="1">Prion-inhibition and propagation HeLo domain-containing protein</fullName>
    </recommendedName>
</protein>
<dbReference type="VEuPathDB" id="FungiDB:ASPWEDRAFT_172181"/>
<dbReference type="RefSeq" id="XP_040689046.1">
    <property type="nucleotide sequence ID" value="XM_040830905.1"/>
</dbReference>
<reference evidence="3" key="1">
    <citation type="journal article" date="2017" name="Genome Biol.">
        <title>Comparative genomics reveals high biological diversity and specific adaptations in the industrially and medically important fungal genus Aspergillus.</title>
        <authorList>
            <person name="de Vries R.P."/>
            <person name="Riley R."/>
            <person name="Wiebenga A."/>
            <person name="Aguilar-Osorio G."/>
            <person name="Amillis S."/>
            <person name="Uchima C.A."/>
            <person name="Anderluh G."/>
            <person name="Asadollahi M."/>
            <person name="Askin M."/>
            <person name="Barry K."/>
            <person name="Battaglia E."/>
            <person name="Bayram O."/>
            <person name="Benocci T."/>
            <person name="Braus-Stromeyer S.A."/>
            <person name="Caldana C."/>
            <person name="Canovas D."/>
            <person name="Cerqueira G.C."/>
            <person name="Chen F."/>
            <person name="Chen W."/>
            <person name="Choi C."/>
            <person name="Clum A."/>
            <person name="Dos Santos R.A."/>
            <person name="Damasio A.R."/>
            <person name="Diallinas G."/>
            <person name="Emri T."/>
            <person name="Fekete E."/>
            <person name="Flipphi M."/>
            <person name="Freyberg S."/>
            <person name="Gallo A."/>
            <person name="Gournas C."/>
            <person name="Habgood R."/>
            <person name="Hainaut M."/>
            <person name="Harispe M.L."/>
            <person name="Henrissat B."/>
            <person name="Hilden K.S."/>
            <person name="Hope R."/>
            <person name="Hossain A."/>
            <person name="Karabika E."/>
            <person name="Karaffa L."/>
            <person name="Karanyi Z."/>
            <person name="Krasevec N."/>
            <person name="Kuo A."/>
            <person name="Kusch H."/>
            <person name="LaButti K."/>
            <person name="Lagendijk E.L."/>
            <person name="Lapidus A."/>
            <person name="Levasseur A."/>
            <person name="Lindquist E."/>
            <person name="Lipzen A."/>
            <person name="Logrieco A.F."/>
            <person name="MacCabe A."/>
            <person name="Maekelae M.R."/>
            <person name="Malavazi I."/>
            <person name="Melin P."/>
            <person name="Meyer V."/>
            <person name="Mielnichuk N."/>
            <person name="Miskei M."/>
            <person name="Molnar A.P."/>
            <person name="Mule G."/>
            <person name="Ngan C.Y."/>
            <person name="Orejas M."/>
            <person name="Orosz E."/>
            <person name="Ouedraogo J.P."/>
            <person name="Overkamp K.M."/>
            <person name="Park H.-S."/>
            <person name="Perrone G."/>
            <person name="Piumi F."/>
            <person name="Punt P.J."/>
            <person name="Ram A.F."/>
            <person name="Ramon A."/>
            <person name="Rauscher S."/>
            <person name="Record E."/>
            <person name="Riano-Pachon D.M."/>
            <person name="Robert V."/>
            <person name="Roehrig J."/>
            <person name="Ruller R."/>
            <person name="Salamov A."/>
            <person name="Salih N.S."/>
            <person name="Samson R.A."/>
            <person name="Sandor E."/>
            <person name="Sanguinetti M."/>
            <person name="Schuetze T."/>
            <person name="Sepcic K."/>
            <person name="Shelest E."/>
            <person name="Sherlock G."/>
            <person name="Sophianopoulou V."/>
            <person name="Squina F.M."/>
            <person name="Sun H."/>
            <person name="Susca A."/>
            <person name="Todd R.B."/>
            <person name="Tsang A."/>
            <person name="Unkles S.E."/>
            <person name="van de Wiele N."/>
            <person name="van Rossen-Uffink D."/>
            <person name="Oliveira J.V."/>
            <person name="Vesth T.C."/>
            <person name="Visser J."/>
            <person name="Yu J.-H."/>
            <person name="Zhou M."/>
            <person name="Andersen M.R."/>
            <person name="Archer D.B."/>
            <person name="Baker S.E."/>
            <person name="Benoit I."/>
            <person name="Brakhage A.A."/>
            <person name="Braus G.H."/>
            <person name="Fischer R."/>
            <person name="Frisvad J.C."/>
            <person name="Goldman G.H."/>
            <person name="Houbraken J."/>
            <person name="Oakley B."/>
            <person name="Pocsi I."/>
            <person name="Scazzocchio C."/>
            <person name="Seiboth B."/>
            <person name="vanKuyk P.A."/>
            <person name="Wortman J."/>
            <person name="Dyer P.S."/>
            <person name="Grigoriev I.V."/>
        </authorList>
    </citation>
    <scope>NUCLEOTIDE SEQUENCE [LARGE SCALE GENOMIC DNA]</scope>
    <source>
        <strain evidence="3">DTO 134E9</strain>
    </source>
</reference>
<evidence type="ECO:0000313" key="3">
    <source>
        <dbReference type="Proteomes" id="UP000184383"/>
    </source>
</evidence>
<dbReference type="Proteomes" id="UP000184383">
    <property type="component" value="Unassembled WGS sequence"/>
</dbReference>
<evidence type="ECO:0000259" key="1">
    <source>
        <dbReference type="Pfam" id="PF14479"/>
    </source>
</evidence>
<dbReference type="SUPFAM" id="SSF56112">
    <property type="entry name" value="Protein kinase-like (PK-like)"/>
    <property type="match status" value="1"/>
</dbReference>
<dbReference type="Gene3D" id="1.10.510.10">
    <property type="entry name" value="Transferase(Phosphotransferase) domain 1"/>
    <property type="match status" value="1"/>
</dbReference>
<dbReference type="Pfam" id="PF14479">
    <property type="entry name" value="HeLo"/>
    <property type="match status" value="1"/>
</dbReference>
<feature type="domain" description="Prion-inhibition and propagation HeLo" evidence="1">
    <location>
        <begin position="7"/>
        <end position="180"/>
    </location>
</feature>
<dbReference type="STRING" id="1073089.A0A1L9RKB5"/>
<organism evidence="2 3">
    <name type="scientific">Aspergillus wentii DTO 134E9</name>
    <dbReference type="NCBI Taxonomy" id="1073089"/>
    <lineage>
        <taxon>Eukaryota</taxon>
        <taxon>Fungi</taxon>
        <taxon>Dikarya</taxon>
        <taxon>Ascomycota</taxon>
        <taxon>Pezizomycotina</taxon>
        <taxon>Eurotiomycetes</taxon>
        <taxon>Eurotiomycetidae</taxon>
        <taxon>Eurotiales</taxon>
        <taxon>Aspergillaceae</taxon>
        <taxon>Aspergillus</taxon>
        <taxon>Aspergillus subgen. Cremei</taxon>
    </lineage>
</organism>
<sequence>MTEPVGIVLGILGLTGTCLEVIEFGFKAADRKEDFEDLSIQLQFEQIFIGHWAENVGIFNRELGKTKAFPFSYCQLIGRTLERIIGLFHESSHLVSRYEEKFKSVPIINVADEEDNICRKIIRSVKERDVPRPRAFRWAIRDGSRLEKLVGRVSSLRRALCELLPEDIHLVERQMLRDKVTVSTPGIMENLKLAAAQMGQRSASDFEIMSAIESAVTVREALPIWKTNEEVEGDALIETHFLRDARFPHQALPVDLARWQGCIQSNQIDFGTRSVIVEWRCSSSYQGPNAEMQLRIDVVQLATLLNAVHGRLNYHIPKFIGYFQDEKFHLGCRYGLVFESPLHHRQIPQQSPLTSLYEAISTNEHPPELGLRFRLAREIATSVYYILSTGWMHKAIRSSNIVLFNKNENENEAQSPDSILKNPDFALLGFGFSRPDRRGEASIKENDSSLDLYRHSNCVSRAWNTQEYQERGYQKLYDLYSLGVVLAEIGMWRTAASLNESRRRRFANQEFSIYLQQKASAELPLSMGQIYSDAVHICLSSQFNITQADPHGRQLLDRFDGMVLQPLGICSA</sequence>
<dbReference type="Gene3D" id="1.20.120.1020">
    <property type="entry name" value="Prion-inhibition and propagation, HeLo domain"/>
    <property type="match status" value="1"/>
</dbReference>
<gene>
    <name evidence="2" type="ORF">ASPWEDRAFT_172181</name>
</gene>
<dbReference type="PANTHER" id="PTHR37542">
    <property type="entry name" value="HELO DOMAIN-CONTAINING PROTEIN-RELATED"/>
    <property type="match status" value="1"/>
</dbReference>
<dbReference type="OrthoDB" id="1911848at2759"/>
<evidence type="ECO:0000313" key="2">
    <source>
        <dbReference type="EMBL" id="OJJ35370.1"/>
    </source>
</evidence>
<dbReference type="PANTHER" id="PTHR37542:SF3">
    <property type="entry name" value="PRION-INHIBITION AND PROPAGATION HELO DOMAIN-CONTAINING PROTEIN"/>
    <property type="match status" value="1"/>
</dbReference>
<dbReference type="EMBL" id="KV878212">
    <property type="protein sequence ID" value="OJJ35370.1"/>
    <property type="molecule type" value="Genomic_DNA"/>
</dbReference>
<keyword evidence="3" id="KW-1185">Reference proteome</keyword>
<proteinExistence type="predicted"/>
<dbReference type="GeneID" id="63746753"/>
<name>A0A1L9RKB5_ASPWE</name>